<dbReference type="OrthoDB" id="6020543at2759"/>
<dbReference type="AlphaFoldDB" id="A0A7I8VHI1"/>
<dbReference type="SUPFAM" id="SSF57625">
    <property type="entry name" value="Invertebrate chitin-binding proteins"/>
    <property type="match status" value="2"/>
</dbReference>
<protein>
    <submittedName>
        <fullName evidence="3">DgyrCDS4596</fullName>
    </submittedName>
</protein>
<proteinExistence type="predicted"/>
<feature type="chain" id="PRO_5029777427" evidence="1">
    <location>
        <begin position="18"/>
        <end position="146"/>
    </location>
</feature>
<evidence type="ECO:0000313" key="3">
    <source>
        <dbReference type="EMBL" id="CAD5115639.1"/>
    </source>
</evidence>
<evidence type="ECO:0000256" key="1">
    <source>
        <dbReference type="SAM" id="SignalP"/>
    </source>
</evidence>
<gene>
    <name evidence="3" type="ORF">DGYR_LOCUS4359</name>
</gene>
<accession>A0A7I8VHI1</accession>
<keyword evidence="4" id="KW-1185">Reference proteome</keyword>
<dbReference type="InterPro" id="IPR036508">
    <property type="entry name" value="Chitin-bd_dom_sf"/>
</dbReference>
<sequence>MIKITLLLCLGFGFASANECINKPDDTIVNAGCQYYEICRNGSPIANYCIRPRVFNHAKGQCDDPVNTPPPCGNEKSCGNTPDGRYPILEMNCRCYYTCQDGQNMGTQCCPDGLTWDVYDSLCNWPRDVPPPCGTYSPEPITTAKP</sequence>
<evidence type="ECO:0000313" key="4">
    <source>
        <dbReference type="Proteomes" id="UP000549394"/>
    </source>
</evidence>
<dbReference type="InterPro" id="IPR002557">
    <property type="entry name" value="Chitin-bd_dom"/>
</dbReference>
<comment type="caution">
    <text evidence="3">The sequence shown here is derived from an EMBL/GenBank/DDBJ whole genome shotgun (WGS) entry which is preliminary data.</text>
</comment>
<feature type="signal peptide" evidence="1">
    <location>
        <begin position="1"/>
        <end position="17"/>
    </location>
</feature>
<reference evidence="3 4" key="1">
    <citation type="submission" date="2020-08" db="EMBL/GenBank/DDBJ databases">
        <authorList>
            <person name="Hejnol A."/>
        </authorList>
    </citation>
    <scope>NUCLEOTIDE SEQUENCE [LARGE SCALE GENOMIC DNA]</scope>
</reference>
<dbReference type="PROSITE" id="PS50940">
    <property type="entry name" value="CHIT_BIND_II"/>
    <property type="match status" value="2"/>
</dbReference>
<feature type="domain" description="Chitin-binding type-2" evidence="2">
    <location>
        <begin position="17"/>
        <end position="74"/>
    </location>
</feature>
<name>A0A7I8VHI1_9ANNE</name>
<dbReference type="SMART" id="SM00494">
    <property type="entry name" value="ChtBD2"/>
    <property type="match status" value="2"/>
</dbReference>
<dbReference type="Pfam" id="PF01607">
    <property type="entry name" value="CBM_14"/>
    <property type="match status" value="2"/>
</dbReference>
<feature type="domain" description="Chitin-binding type-2" evidence="2">
    <location>
        <begin position="75"/>
        <end position="135"/>
    </location>
</feature>
<dbReference type="GO" id="GO:0005576">
    <property type="term" value="C:extracellular region"/>
    <property type="evidence" value="ECO:0007669"/>
    <property type="project" value="InterPro"/>
</dbReference>
<evidence type="ECO:0000259" key="2">
    <source>
        <dbReference type="PROSITE" id="PS50940"/>
    </source>
</evidence>
<dbReference type="Proteomes" id="UP000549394">
    <property type="component" value="Unassembled WGS sequence"/>
</dbReference>
<dbReference type="GO" id="GO:0008061">
    <property type="term" value="F:chitin binding"/>
    <property type="evidence" value="ECO:0007669"/>
    <property type="project" value="InterPro"/>
</dbReference>
<keyword evidence="1" id="KW-0732">Signal</keyword>
<dbReference type="Gene3D" id="2.170.140.10">
    <property type="entry name" value="Chitin binding domain"/>
    <property type="match status" value="1"/>
</dbReference>
<dbReference type="EMBL" id="CAJFCJ010000006">
    <property type="protein sequence ID" value="CAD5115639.1"/>
    <property type="molecule type" value="Genomic_DNA"/>
</dbReference>
<organism evidence="3 4">
    <name type="scientific">Dimorphilus gyrociliatus</name>
    <dbReference type="NCBI Taxonomy" id="2664684"/>
    <lineage>
        <taxon>Eukaryota</taxon>
        <taxon>Metazoa</taxon>
        <taxon>Spiralia</taxon>
        <taxon>Lophotrochozoa</taxon>
        <taxon>Annelida</taxon>
        <taxon>Polychaeta</taxon>
        <taxon>Polychaeta incertae sedis</taxon>
        <taxon>Dinophilidae</taxon>
        <taxon>Dimorphilus</taxon>
    </lineage>
</organism>